<keyword evidence="1" id="KW-0812">Transmembrane</keyword>
<keyword evidence="1" id="KW-1133">Transmembrane helix</keyword>
<feature type="transmembrane region" description="Helical" evidence="1">
    <location>
        <begin position="36"/>
        <end position="58"/>
    </location>
</feature>
<evidence type="ECO:0000313" key="3">
    <source>
        <dbReference type="Proteomes" id="UP000297245"/>
    </source>
</evidence>
<keyword evidence="3" id="KW-1185">Reference proteome</keyword>
<evidence type="ECO:0000313" key="2">
    <source>
        <dbReference type="EMBL" id="THU98846.1"/>
    </source>
</evidence>
<proteinExistence type="predicted"/>
<feature type="transmembrane region" description="Helical" evidence="1">
    <location>
        <begin position="79"/>
        <end position="100"/>
    </location>
</feature>
<dbReference type="AlphaFoldDB" id="A0A4S8M8Y6"/>
<dbReference type="Proteomes" id="UP000297245">
    <property type="component" value="Unassembled WGS sequence"/>
</dbReference>
<protein>
    <submittedName>
        <fullName evidence="2">Uncharacterized protein</fullName>
    </submittedName>
</protein>
<dbReference type="EMBL" id="ML179128">
    <property type="protein sequence ID" value="THU98846.1"/>
    <property type="molecule type" value="Genomic_DNA"/>
</dbReference>
<organism evidence="2 3">
    <name type="scientific">Dendrothele bispora (strain CBS 962.96)</name>
    <dbReference type="NCBI Taxonomy" id="1314807"/>
    <lineage>
        <taxon>Eukaryota</taxon>
        <taxon>Fungi</taxon>
        <taxon>Dikarya</taxon>
        <taxon>Basidiomycota</taxon>
        <taxon>Agaricomycotina</taxon>
        <taxon>Agaricomycetes</taxon>
        <taxon>Agaricomycetidae</taxon>
        <taxon>Agaricales</taxon>
        <taxon>Agaricales incertae sedis</taxon>
        <taxon>Dendrothele</taxon>
    </lineage>
</organism>
<sequence>MSDESLQSVLTSDDAFGVETIIVTESIEGLLYGLEFFLTFCTGYLLSIFASNIVFGVVQIKGLVGDSNYDPTPTMAITPIVVCVFLLSLLGVVGVLNYIVDNYVSTVLPHAETIYPNIIILLTTLQKTHWDTTLQGSCQIPSMSMCFALAPIRSETRDLNRSVPVGFGQSHVIPTTINHHEPGVGPSSSSVSLKEDQSHQVEQEYKHREEVAVAVRRIQSTVQPPTAGNLVHLNQN</sequence>
<reference evidence="2 3" key="1">
    <citation type="journal article" date="2019" name="Nat. Ecol. Evol.">
        <title>Megaphylogeny resolves global patterns of mushroom evolution.</title>
        <authorList>
            <person name="Varga T."/>
            <person name="Krizsan K."/>
            <person name="Foldi C."/>
            <person name="Dima B."/>
            <person name="Sanchez-Garcia M."/>
            <person name="Sanchez-Ramirez S."/>
            <person name="Szollosi G.J."/>
            <person name="Szarkandi J.G."/>
            <person name="Papp V."/>
            <person name="Albert L."/>
            <person name="Andreopoulos W."/>
            <person name="Angelini C."/>
            <person name="Antonin V."/>
            <person name="Barry K.W."/>
            <person name="Bougher N.L."/>
            <person name="Buchanan P."/>
            <person name="Buyck B."/>
            <person name="Bense V."/>
            <person name="Catcheside P."/>
            <person name="Chovatia M."/>
            <person name="Cooper J."/>
            <person name="Damon W."/>
            <person name="Desjardin D."/>
            <person name="Finy P."/>
            <person name="Geml J."/>
            <person name="Haridas S."/>
            <person name="Hughes K."/>
            <person name="Justo A."/>
            <person name="Karasinski D."/>
            <person name="Kautmanova I."/>
            <person name="Kiss B."/>
            <person name="Kocsube S."/>
            <person name="Kotiranta H."/>
            <person name="LaButti K.M."/>
            <person name="Lechner B.E."/>
            <person name="Liimatainen K."/>
            <person name="Lipzen A."/>
            <person name="Lukacs Z."/>
            <person name="Mihaltcheva S."/>
            <person name="Morgado L.N."/>
            <person name="Niskanen T."/>
            <person name="Noordeloos M.E."/>
            <person name="Ohm R.A."/>
            <person name="Ortiz-Santana B."/>
            <person name="Ovrebo C."/>
            <person name="Racz N."/>
            <person name="Riley R."/>
            <person name="Savchenko A."/>
            <person name="Shiryaev A."/>
            <person name="Soop K."/>
            <person name="Spirin V."/>
            <person name="Szebenyi C."/>
            <person name="Tomsovsky M."/>
            <person name="Tulloss R.E."/>
            <person name="Uehling J."/>
            <person name="Grigoriev I.V."/>
            <person name="Vagvolgyi C."/>
            <person name="Papp T."/>
            <person name="Martin F.M."/>
            <person name="Miettinen O."/>
            <person name="Hibbett D.S."/>
            <person name="Nagy L.G."/>
        </authorList>
    </citation>
    <scope>NUCLEOTIDE SEQUENCE [LARGE SCALE GENOMIC DNA]</scope>
    <source>
        <strain evidence="2 3">CBS 962.96</strain>
    </source>
</reference>
<accession>A0A4S8M8Y6</accession>
<evidence type="ECO:0000256" key="1">
    <source>
        <dbReference type="SAM" id="Phobius"/>
    </source>
</evidence>
<keyword evidence="1" id="KW-0472">Membrane</keyword>
<gene>
    <name evidence="2" type="ORF">K435DRAFT_795351</name>
</gene>
<name>A0A4S8M8Y6_DENBC</name>